<dbReference type="SMART" id="SM01058">
    <property type="entry name" value="CarD_TRCF"/>
    <property type="match status" value="1"/>
</dbReference>
<dbReference type="FunFam" id="3.40.50.300:FF:000546">
    <property type="entry name" value="Transcription-repair-coupling factor"/>
    <property type="match status" value="1"/>
</dbReference>
<keyword evidence="5 13" id="KW-0378">Hydrolase</keyword>
<dbReference type="InterPro" id="IPR027417">
    <property type="entry name" value="P-loop_NTPase"/>
</dbReference>
<dbReference type="Pfam" id="PF02559">
    <property type="entry name" value="CarD_TRCF_RID"/>
    <property type="match status" value="1"/>
</dbReference>
<evidence type="ECO:0000256" key="2">
    <source>
        <dbReference type="ARBA" id="ARBA00022490"/>
    </source>
</evidence>
<organism evidence="16 17">
    <name type="scientific">Candidatus Photodesmus katoptron Akat1</name>
    <dbReference type="NCBI Taxonomy" id="1236703"/>
    <lineage>
        <taxon>Bacteria</taxon>
        <taxon>Pseudomonadati</taxon>
        <taxon>Pseudomonadota</taxon>
        <taxon>Gammaproteobacteria</taxon>
        <taxon>Vibrionales</taxon>
        <taxon>Vibrionaceae</taxon>
        <taxon>Candidatus Photodesmus</taxon>
    </lineage>
</organism>
<evidence type="ECO:0000256" key="1">
    <source>
        <dbReference type="ARBA" id="ARBA00004496"/>
    </source>
</evidence>
<dbReference type="Pfam" id="PF00270">
    <property type="entry name" value="DEAD"/>
    <property type="match status" value="1"/>
</dbReference>
<dbReference type="PANTHER" id="PTHR47964:SF1">
    <property type="entry name" value="ATP-DEPENDENT DNA HELICASE HOMOLOG RECG, CHLOROPLASTIC"/>
    <property type="match status" value="1"/>
</dbReference>
<dbReference type="NCBIfam" id="NF007966">
    <property type="entry name" value="PRK10689.1"/>
    <property type="match status" value="1"/>
</dbReference>
<dbReference type="InterPro" id="IPR001650">
    <property type="entry name" value="Helicase_C-like"/>
</dbReference>
<dbReference type="PROSITE" id="PS51194">
    <property type="entry name" value="HELICASE_CTER"/>
    <property type="match status" value="1"/>
</dbReference>
<dbReference type="Proteomes" id="UP000053688">
    <property type="component" value="Unassembled WGS sequence"/>
</dbReference>
<comment type="caution">
    <text evidence="16">The sequence shown here is derived from an EMBL/GenBank/DDBJ whole genome shotgun (WGS) entry which is preliminary data.</text>
</comment>
<dbReference type="EMBL" id="AMSD01000001">
    <property type="protein sequence ID" value="EPE37811.1"/>
    <property type="molecule type" value="Genomic_DNA"/>
</dbReference>
<evidence type="ECO:0000256" key="4">
    <source>
        <dbReference type="ARBA" id="ARBA00022763"/>
    </source>
</evidence>
<comment type="function">
    <text evidence="13">Couples transcription and DNA repair by recognizing RNA polymerase (RNAP) stalled at DNA lesions. Mediates ATP-dependent release of RNAP and its truncated transcript from the DNA, and recruitment of nucleotide excision repair machinery to the damaged site.</text>
</comment>
<comment type="similarity">
    <text evidence="10 13">In the N-terminal section; belongs to the UvrB family.</text>
</comment>
<keyword evidence="8 13" id="KW-0238">DNA-binding</keyword>
<keyword evidence="7 13" id="KW-0067">ATP-binding</keyword>
<dbReference type="Pfam" id="PF00271">
    <property type="entry name" value="Helicase_C"/>
    <property type="match status" value="1"/>
</dbReference>
<sequence>MDELTFLFLTNSEKVGDKKYIGNLHGATLAIALAELDRRHNNHTLLAVPDSKTGLQLLQEIKSFTSEKITFFPNWETLPYDNFSPNRDVISCRIKRLYQLLNQTKGITIASISTLLQKIVPREHLLKNILTIKIGDILPFQKFILQLERSGYFHTNQIVEPGEYSTRGSTTDLFPIGSSQTYRINFFKNTIRSIYILNPNNQYLIKSISELLLLPSHEFSNTKSAITNFLSSWQKRFKSSSNPESIYFQVSKGIWPAGIEYWQPLFFKQTETLFDYISKHSQLITIDNIEPAIDTFINNANYRYEQGKNHSLRPLLVPNELWLKKDEIFGKFKQFPHTILSTKLIQKKPGRTNALIKKLPILTIKPKDNDLLIALQQFSEYFSGKIIFSVESEGRKEALLELLQQIKIFPIKTKNLYTAIKNNNKHSLILGYSEHGFIHTKQKLAFICEADLLGMKTIHRRKKIPNSKIANYNSNIYHSEELKVGQYVVHIDHGIGRYIGLKTLETFGIPSEFVTLEYQNNARLYLPISSLNLISYYSTSIQGKAQLHKLGGETWIKERKKNFKKIREIAYELLNIYAKRKLKLGYKFSLNQEPYLRFKSAFPFEETHDQNEAINAVLSDMCQSKAMDRLVCGDVGFGKTEVAMRAAFISTNNNKQVAVLVPTTLLAQQHFENFRNRFSNVPIRIEVLSRFKSIKEQKLIIKDIASGKINIVIGTHKLLSNNIKFKDPGLLIVDEEHRFGVLQKEKVKTIQNNIDILTLTATPIPRTLNMAINGLRDLSIIATPPACRRMVKTFVIQKKDDLIRDAILREIMRGGQVYFLHNQVETINKIASNLVKLIPEASMTIAHGQMNERELEKVMTNFYHQRFNVLVCTTIIETGIDIPTANTIIIDRADNLGLAQLHQLRGRVGRSHHQAYAYFLIPEKKEMTKDATKRLSAIESLEDLGAGFALANHDLEIRGMGELLGNEQSGQIQSVGFVLYMRMLKKAIEDLKTGTELSLESLFNTQAEIDIKLPVLLPEEYIPDANTRLSIYKQVTSAYNQNELRELKIMLTDRFGVLPDPVKNLLSISALKIEATLLKIKLIHANEKEGHIDFKSDTNINPKSLASLLQSQPQQFIMVSPTKLKFKIPSPDKRIQFIANILKNLQKDLLHTM</sequence>
<dbReference type="HAMAP" id="MF_00969">
    <property type="entry name" value="TRCF"/>
    <property type="match status" value="1"/>
</dbReference>
<dbReference type="GO" id="GO:0006355">
    <property type="term" value="P:regulation of DNA-templated transcription"/>
    <property type="evidence" value="ECO:0007669"/>
    <property type="project" value="UniProtKB-UniRule"/>
</dbReference>
<dbReference type="InterPro" id="IPR003711">
    <property type="entry name" value="CarD-like/TRCF_RID"/>
</dbReference>
<name>S3E0Y3_9GAMM</name>
<dbReference type="SMART" id="SM00490">
    <property type="entry name" value="HELICc"/>
    <property type="match status" value="1"/>
</dbReference>
<evidence type="ECO:0000259" key="15">
    <source>
        <dbReference type="PROSITE" id="PS51194"/>
    </source>
</evidence>
<evidence type="ECO:0000313" key="17">
    <source>
        <dbReference type="Proteomes" id="UP000053688"/>
    </source>
</evidence>
<gene>
    <name evidence="13" type="primary">mfd</name>
    <name evidence="16" type="ORF">O1U_0273</name>
</gene>
<keyword evidence="17" id="KW-1185">Reference proteome</keyword>
<keyword evidence="6" id="KW-0347">Helicase</keyword>
<dbReference type="InterPro" id="IPR036101">
    <property type="entry name" value="CarD-like/TRCF_RID_sf"/>
</dbReference>
<dbReference type="Gene3D" id="2.40.10.170">
    <property type="match status" value="1"/>
</dbReference>
<dbReference type="InterPro" id="IPR014001">
    <property type="entry name" value="Helicase_ATP-bd"/>
</dbReference>
<dbReference type="FunFam" id="3.40.50.300:FF:000300">
    <property type="entry name" value="Transcription-repair-coupling factor"/>
    <property type="match status" value="1"/>
</dbReference>
<dbReference type="Gene3D" id="3.40.50.11140">
    <property type="match status" value="1"/>
</dbReference>
<dbReference type="SMART" id="SM00982">
    <property type="entry name" value="TRCF"/>
    <property type="match status" value="1"/>
</dbReference>
<evidence type="ECO:0000256" key="6">
    <source>
        <dbReference type="ARBA" id="ARBA00022806"/>
    </source>
</evidence>
<dbReference type="SUPFAM" id="SSF141259">
    <property type="entry name" value="CarD-like"/>
    <property type="match status" value="1"/>
</dbReference>
<dbReference type="NCBIfam" id="TIGR00580">
    <property type="entry name" value="mfd"/>
    <property type="match status" value="1"/>
</dbReference>
<evidence type="ECO:0000259" key="14">
    <source>
        <dbReference type="PROSITE" id="PS51192"/>
    </source>
</evidence>
<keyword evidence="4 13" id="KW-0227">DNA damage</keyword>
<dbReference type="GO" id="GO:0003678">
    <property type="term" value="F:DNA helicase activity"/>
    <property type="evidence" value="ECO:0007669"/>
    <property type="project" value="TreeGrafter"/>
</dbReference>
<dbReference type="PANTHER" id="PTHR47964">
    <property type="entry name" value="ATP-DEPENDENT DNA HELICASE HOMOLOG RECG, CHLOROPLASTIC"/>
    <property type="match status" value="1"/>
</dbReference>
<evidence type="ECO:0000313" key="16">
    <source>
        <dbReference type="EMBL" id="EPE37811.1"/>
    </source>
</evidence>
<dbReference type="CDD" id="cd17991">
    <property type="entry name" value="DEXHc_TRCF"/>
    <property type="match status" value="1"/>
</dbReference>
<feature type="domain" description="Helicase C-terminal" evidence="15">
    <location>
        <begin position="802"/>
        <end position="961"/>
    </location>
</feature>
<dbReference type="EC" id="3.6.4.-" evidence="13"/>
<protein>
    <recommendedName>
        <fullName evidence="12 13">Transcription-repair-coupling factor</fullName>
        <shortName evidence="13">TRCF</shortName>
        <ecNumber evidence="13">3.6.4.-</ecNumber>
    </recommendedName>
</protein>
<dbReference type="SMART" id="SM00487">
    <property type="entry name" value="DEXDc"/>
    <property type="match status" value="1"/>
</dbReference>
<keyword evidence="2 13" id="KW-0963">Cytoplasm</keyword>
<dbReference type="GO" id="GO:0005524">
    <property type="term" value="F:ATP binding"/>
    <property type="evidence" value="ECO:0007669"/>
    <property type="project" value="UniProtKB-UniRule"/>
</dbReference>
<dbReference type="GO" id="GO:0003684">
    <property type="term" value="F:damaged DNA binding"/>
    <property type="evidence" value="ECO:0007669"/>
    <property type="project" value="InterPro"/>
</dbReference>
<keyword evidence="9 13" id="KW-0234">DNA repair</keyword>
<reference evidence="16 17" key="1">
    <citation type="journal article" date="2014" name="Environ. Microbiol.">
        <title>Genomic signatures of obligate host dependence in the luminous bacterial symbiont of a vertebrate.</title>
        <authorList>
            <person name="Hendry T.A."/>
            <person name="de Wet J.R."/>
            <person name="Dunlap P.V."/>
        </authorList>
    </citation>
    <scope>NUCLEOTIDE SEQUENCE [LARGE SCALE GENOMIC DNA]</scope>
    <source>
        <strain evidence="16 17">Akat1</strain>
    </source>
</reference>
<dbReference type="InterPro" id="IPR005118">
    <property type="entry name" value="TRCF_C"/>
</dbReference>
<proteinExistence type="inferred from homology"/>
<dbReference type="InterPro" id="IPR011545">
    <property type="entry name" value="DEAD/DEAH_box_helicase_dom"/>
</dbReference>
<accession>S3E0Y3</accession>
<dbReference type="InterPro" id="IPR037235">
    <property type="entry name" value="TRCF-like_C_D7"/>
</dbReference>
<dbReference type="SUPFAM" id="SSF143517">
    <property type="entry name" value="TRCF domain-like"/>
    <property type="match status" value="1"/>
</dbReference>
<dbReference type="Gene3D" id="3.30.2060.10">
    <property type="entry name" value="Penicillin-binding protein 1b domain"/>
    <property type="match status" value="1"/>
</dbReference>
<dbReference type="STRING" id="28176.CF66_2140"/>
<dbReference type="PATRIC" id="fig|1236703.3.peg.263"/>
<dbReference type="Gene3D" id="3.90.1150.50">
    <property type="entry name" value="Transcription-repair-coupling factor, D7 domain"/>
    <property type="match status" value="1"/>
</dbReference>
<keyword evidence="3 13" id="KW-0547">Nucleotide-binding</keyword>
<dbReference type="PROSITE" id="PS51192">
    <property type="entry name" value="HELICASE_ATP_BIND_1"/>
    <property type="match status" value="1"/>
</dbReference>
<dbReference type="InterPro" id="IPR004576">
    <property type="entry name" value="Mfd"/>
</dbReference>
<dbReference type="Gene3D" id="3.40.50.11180">
    <property type="match status" value="1"/>
</dbReference>
<feature type="domain" description="Helicase ATP-binding" evidence="14">
    <location>
        <begin position="620"/>
        <end position="781"/>
    </location>
</feature>
<evidence type="ECO:0000256" key="11">
    <source>
        <dbReference type="ARBA" id="ARBA00061399"/>
    </source>
</evidence>
<evidence type="ECO:0000256" key="5">
    <source>
        <dbReference type="ARBA" id="ARBA00022801"/>
    </source>
</evidence>
<dbReference type="GO" id="GO:0016787">
    <property type="term" value="F:hydrolase activity"/>
    <property type="evidence" value="ECO:0007669"/>
    <property type="project" value="UniProtKB-KW"/>
</dbReference>
<evidence type="ECO:0000256" key="9">
    <source>
        <dbReference type="ARBA" id="ARBA00023204"/>
    </source>
</evidence>
<dbReference type="Gene3D" id="3.40.50.300">
    <property type="entry name" value="P-loop containing nucleotide triphosphate hydrolases"/>
    <property type="match status" value="2"/>
</dbReference>
<dbReference type="InterPro" id="IPR041471">
    <property type="entry name" value="UvrB_inter"/>
</dbReference>
<dbReference type="InterPro" id="IPR047112">
    <property type="entry name" value="RecG/Mfd"/>
</dbReference>
<dbReference type="GO" id="GO:0005737">
    <property type="term" value="C:cytoplasm"/>
    <property type="evidence" value="ECO:0007669"/>
    <property type="project" value="UniProtKB-SubCell"/>
</dbReference>
<evidence type="ECO:0000256" key="3">
    <source>
        <dbReference type="ARBA" id="ARBA00022741"/>
    </source>
</evidence>
<evidence type="ECO:0000256" key="7">
    <source>
        <dbReference type="ARBA" id="ARBA00022840"/>
    </source>
</evidence>
<dbReference type="RefSeq" id="WP_016503609.1">
    <property type="nucleotide sequence ID" value="NZ_AMSD01000001.1"/>
</dbReference>
<dbReference type="SUPFAM" id="SSF52540">
    <property type="entry name" value="P-loop containing nucleoside triphosphate hydrolases"/>
    <property type="match status" value="4"/>
</dbReference>
<dbReference type="Pfam" id="PF17757">
    <property type="entry name" value="UvrB_inter"/>
    <property type="match status" value="1"/>
</dbReference>
<dbReference type="eggNOG" id="COG1197">
    <property type="taxonomic scope" value="Bacteria"/>
</dbReference>
<dbReference type="GO" id="GO:0000716">
    <property type="term" value="P:transcription-coupled nucleotide-excision repair, DNA damage recognition"/>
    <property type="evidence" value="ECO:0007669"/>
    <property type="project" value="UniProtKB-UniRule"/>
</dbReference>
<dbReference type="Pfam" id="PF21132">
    <property type="entry name" value="MFD_D3"/>
    <property type="match status" value="1"/>
</dbReference>
<evidence type="ECO:0000256" key="8">
    <source>
        <dbReference type="ARBA" id="ARBA00023125"/>
    </source>
</evidence>
<evidence type="ECO:0000256" key="10">
    <source>
        <dbReference type="ARBA" id="ARBA00061104"/>
    </source>
</evidence>
<dbReference type="InterPro" id="IPR048635">
    <property type="entry name" value="MFD_D3"/>
</dbReference>
<dbReference type="AlphaFoldDB" id="S3E0Y3"/>
<dbReference type="Pfam" id="PF03461">
    <property type="entry name" value="TRCF"/>
    <property type="match status" value="1"/>
</dbReference>
<comment type="subcellular location">
    <subcellularLocation>
        <location evidence="1 13">Cytoplasm</location>
    </subcellularLocation>
</comment>
<evidence type="ECO:0000256" key="13">
    <source>
        <dbReference type="HAMAP-Rule" id="MF_00969"/>
    </source>
</evidence>
<comment type="similarity">
    <text evidence="11 13">In the C-terminal section; belongs to the helicase family. RecG subfamily.</text>
</comment>
<evidence type="ECO:0000256" key="12">
    <source>
        <dbReference type="ARBA" id="ARBA00070128"/>
    </source>
</evidence>